<evidence type="ECO:0000313" key="3">
    <source>
        <dbReference type="Proteomes" id="UP001608902"/>
    </source>
</evidence>
<gene>
    <name evidence="2" type="ORF">AB6A40_000496</name>
</gene>
<dbReference type="EMBL" id="JBGFUD010000139">
    <property type="protein sequence ID" value="MFH4973787.1"/>
    <property type="molecule type" value="Genomic_DNA"/>
</dbReference>
<comment type="caution">
    <text evidence="2">The sequence shown here is derived from an EMBL/GenBank/DDBJ whole genome shotgun (WGS) entry which is preliminary data.</text>
</comment>
<name>A0ABD6EAS9_9BILA</name>
<dbReference type="Proteomes" id="UP001608902">
    <property type="component" value="Unassembled WGS sequence"/>
</dbReference>
<feature type="region of interest" description="Disordered" evidence="1">
    <location>
        <begin position="78"/>
        <end position="106"/>
    </location>
</feature>
<accession>A0ABD6EAS9</accession>
<protein>
    <submittedName>
        <fullName evidence="2">Uncharacterized protein</fullName>
    </submittedName>
</protein>
<evidence type="ECO:0000313" key="2">
    <source>
        <dbReference type="EMBL" id="MFH4973787.1"/>
    </source>
</evidence>
<proteinExistence type="predicted"/>
<sequence length="106" mass="11827">MYVKKCVCVSDRNLHSASQLVTPKLSNQCQLRIVQRWPFAFVVSRIPSHFHRQRFSGGQTPLQLCDKEINECVKGLGRRGGDDGWPSGERHVTFSGGRCGERSPGG</sequence>
<dbReference type="AlphaFoldDB" id="A0ABD6EAS9"/>
<organism evidence="2 3">
    <name type="scientific">Gnathostoma spinigerum</name>
    <dbReference type="NCBI Taxonomy" id="75299"/>
    <lineage>
        <taxon>Eukaryota</taxon>
        <taxon>Metazoa</taxon>
        <taxon>Ecdysozoa</taxon>
        <taxon>Nematoda</taxon>
        <taxon>Chromadorea</taxon>
        <taxon>Rhabditida</taxon>
        <taxon>Spirurina</taxon>
        <taxon>Gnathostomatomorpha</taxon>
        <taxon>Gnathostomatoidea</taxon>
        <taxon>Gnathostomatidae</taxon>
        <taxon>Gnathostoma</taxon>
    </lineage>
</organism>
<keyword evidence="3" id="KW-1185">Reference proteome</keyword>
<evidence type="ECO:0000256" key="1">
    <source>
        <dbReference type="SAM" id="MobiDB-lite"/>
    </source>
</evidence>
<reference evidence="2 3" key="1">
    <citation type="submission" date="2024-08" db="EMBL/GenBank/DDBJ databases">
        <title>Gnathostoma spinigerum genome.</title>
        <authorList>
            <person name="Gonzalez-Bertolin B."/>
            <person name="Monzon S."/>
            <person name="Zaballos A."/>
            <person name="Jimenez P."/>
            <person name="Dekumyoy P."/>
            <person name="Varona S."/>
            <person name="Cuesta I."/>
            <person name="Sumanam S."/>
            <person name="Adisakwattana P."/>
            <person name="Gasser R.B."/>
            <person name="Hernandez-Gonzalez A."/>
            <person name="Young N.D."/>
            <person name="Perteguer M.J."/>
        </authorList>
    </citation>
    <scope>NUCLEOTIDE SEQUENCE [LARGE SCALE GENOMIC DNA]</scope>
    <source>
        <strain evidence="2">AL3</strain>
        <tissue evidence="2">Liver</tissue>
    </source>
</reference>